<dbReference type="GO" id="GO:0030288">
    <property type="term" value="C:outer membrane-bounded periplasmic space"/>
    <property type="evidence" value="ECO:0007669"/>
    <property type="project" value="TreeGrafter"/>
</dbReference>
<gene>
    <name evidence="2" type="ORF">HLVA_03350</name>
</gene>
<dbReference type="KEGG" id="haby:HLVA_03350"/>
<dbReference type="GO" id="GO:0008236">
    <property type="term" value="F:serine-type peptidase activity"/>
    <property type="evidence" value="ECO:0007669"/>
    <property type="project" value="InterPro"/>
</dbReference>
<protein>
    <recommendedName>
        <fullName evidence="1">Tail specific protease domain-containing protein</fullName>
    </recommendedName>
</protein>
<dbReference type="EMBL" id="AP027059">
    <property type="protein sequence ID" value="BDU49766.1"/>
    <property type="molecule type" value="Genomic_DNA"/>
</dbReference>
<dbReference type="SMART" id="SM00245">
    <property type="entry name" value="TSPc"/>
    <property type="match status" value="1"/>
</dbReference>
<dbReference type="GO" id="GO:0007165">
    <property type="term" value="P:signal transduction"/>
    <property type="evidence" value="ECO:0007669"/>
    <property type="project" value="TreeGrafter"/>
</dbReference>
<dbReference type="Gene3D" id="3.30.750.44">
    <property type="match status" value="1"/>
</dbReference>
<evidence type="ECO:0000259" key="1">
    <source>
        <dbReference type="SMART" id="SM00245"/>
    </source>
</evidence>
<dbReference type="AlphaFoldDB" id="A0AAU9D1B0"/>
<dbReference type="PROSITE" id="PS51257">
    <property type="entry name" value="PROKAR_LIPOPROTEIN"/>
    <property type="match status" value="1"/>
</dbReference>
<dbReference type="InterPro" id="IPR029045">
    <property type="entry name" value="ClpP/crotonase-like_dom_sf"/>
</dbReference>
<dbReference type="GO" id="GO:0006508">
    <property type="term" value="P:proteolysis"/>
    <property type="evidence" value="ECO:0007669"/>
    <property type="project" value="InterPro"/>
</dbReference>
<evidence type="ECO:0000313" key="2">
    <source>
        <dbReference type="EMBL" id="BDU49766.1"/>
    </source>
</evidence>
<organism evidence="2 3">
    <name type="scientific">Haliovirga abyssi</name>
    <dbReference type="NCBI Taxonomy" id="2996794"/>
    <lineage>
        <taxon>Bacteria</taxon>
        <taxon>Fusobacteriati</taxon>
        <taxon>Fusobacteriota</taxon>
        <taxon>Fusobacteriia</taxon>
        <taxon>Fusobacteriales</taxon>
        <taxon>Haliovirgaceae</taxon>
        <taxon>Haliovirga</taxon>
    </lineage>
</organism>
<dbReference type="PANTHER" id="PTHR32060">
    <property type="entry name" value="TAIL-SPECIFIC PROTEASE"/>
    <property type="match status" value="1"/>
</dbReference>
<dbReference type="Proteomes" id="UP001321582">
    <property type="component" value="Chromosome"/>
</dbReference>
<accession>A0AAU9D1B0</accession>
<dbReference type="GO" id="GO:0004175">
    <property type="term" value="F:endopeptidase activity"/>
    <property type="evidence" value="ECO:0007669"/>
    <property type="project" value="TreeGrafter"/>
</dbReference>
<dbReference type="InterPro" id="IPR005151">
    <property type="entry name" value="Tail-specific_protease"/>
</dbReference>
<name>A0AAU9D1B0_9FUSO</name>
<feature type="domain" description="Tail specific protease" evidence="1">
    <location>
        <begin position="354"/>
        <end position="561"/>
    </location>
</feature>
<dbReference type="Pfam" id="PF03572">
    <property type="entry name" value="Peptidase_S41"/>
    <property type="match status" value="1"/>
</dbReference>
<dbReference type="RefSeq" id="WP_307904711.1">
    <property type="nucleotide sequence ID" value="NZ_AP027059.1"/>
</dbReference>
<keyword evidence="3" id="KW-1185">Reference proteome</keyword>
<dbReference type="PANTHER" id="PTHR32060:SF30">
    <property type="entry name" value="CARBOXY-TERMINAL PROCESSING PROTEASE CTPA"/>
    <property type="match status" value="1"/>
</dbReference>
<sequence>MKKINKLIVIIIAILFVGCSTLRQDVKDIKKKNEKVKIDNKKEKIKFYSSENDYYNEGKIGEYNLIKKNDIYWISFSELNNLLIKARIRKYGNDKYMAYGRKIIIEKEMNVVKLETRYIINDIVINNYDIDSKENLIMKMKKKYPEYNMTSLDINKAGFNKFVYKAENLSKEKIEVRFDLDNRRAIKNEYKIYSLKELNLKFFKVNKEYYFPLFLIGEIFFNDNLYFVHNKNKVNIYKGTNIDQLGQKILPPINKESSLRLRKLSTNYLFYLLDSYYPNKKIIAELRKKYIEKIRMSKDNNSYYKEINKMFSELNDWHTTLVNPVYDLESVQIEESKYLKAVTEEIPNKNIKMNKKINIKMKDVYKIRNKYPYAEKYIKGRSKISFTQPEEGTFVIKIKDFKHIENFEKVKKKIEYIFKEINKRGIKNLIFDLRNNPGGSPDLVEEMLSYLGNKSINIYYKGQNILYKEEVLTKDKDNFMGKVVVLSNKNDYSAANYFILIVKTNNLGKIIGEKSHGGAHTPNYYILPDNTVIHMSNDCIVDTDKFGNDFEKGVEPDIYVEENFKGKNDDILDAALRYLNEEERGR</sequence>
<proteinExistence type="predicted"/>
<evidence type="ECO:0000313" key="3">
    <source>
        <dbReference type="Proteomes" id="UP001321582"/>
    </source>
</evidence>
<dbReference type="Gene3D" id="3.90.226.10">
    <property type="entry name" value="2-enoyl-CoA Hydratase, Chain A, domain 1"/>
    <property type="match status" value="1"/>
</dbReference>
<dbReference type="SUPFAM" id="SSF52096">
    <property type="entry name" value="ClpP/crotonase"/>
    <property type="match status" value="1"/>
</dbReference>
<reference evidence="2 3" key="1">
    <citation type="submission" date="2022-11" db="EMBL/GenBank/DDBJ databases">
        <title>Haliovirga abyssi gen. nov., sp. nov., a mesophilic fermentative bacterium isolated from the Iheya North hydrothermal field and the proposal of Haliovirgaceae fam. nov.</title>
        <authorList>
            <person name="Miyazaki U."/>
            <person name="Tame A."/>
            <person name="Miyazaki J."/>
            <person name="Takai K."/>
            <person name="Sawayama S."/>
            <person name="Kitajima M."/>
            <person name="Okamoto A."/>
            <person name="Nakagawa S."/>
        </authorList>
    </citation>
    <scope>NUCLEOTIDE SEQUENCE [LARGE SCALE GENOMIC DNA]</scope>
    <source>
        <strain evidence="2 3">IC12</strain>
    </source>
</reference>